<comment type="caution">
    <text evidence="1">The sequence shown here is derived from an EMBL/GenBank/DDBJ whole genome shotgun (WGS) entry which is preliminary data.</text>
</comment>
<reference evidence="1" key="1">
    <citation type="submission" date="2022-12" db="EMBL/GenBank/DDBJ databases">
        <authorList>
            <person name="Petersen C."/>
        </authorList>
    </citation>
    <scope>NUCLEOTIDE SEQUENCE</scope>
    <source>
        <strain evidence="1">IBT 35673</strain>
    </source>
</reference>
<name>A0A9W9QQS7_PENBR</name>
<evidence type="ECO:0000313" key="2">
    <source>
        <dbReference type="Proteomes" id="UP001147695"/>
    </source>
</evidence>
<dbReference type="EMBL" id="JAPZBQ010000003">
    <property type="protein sequence ID" value="KAJ5339443.1"/>
    <property type="molecule type" value="Genomic_DNA"/>
</dbReference>
<protein>
    <submittedName>
        <fullName evidence="1">Uncharacterized protein</fullName>
    </submittedName>
</protein>
<reference evidence="1" key="2">
    <citation type="journal article" date="2023" name="IMA Fungus">
        <title>Comparative genomic study of the Penicillium genus elucidates a diverse pangenome and 15 lateral gene transfer events.</title>
        <authorList>
            <person name="Petersen C."/>
            <person name="Sorensen T."/>
            <person name="Nielsen M.R."/>
            <person name="Sondergaard T.E."/>
            <person name="Sorensen J.L."/>
            <person name="Fitzpatrick D.A."/>
            <person name="Frisvad J.C."/>
            <person name="Nielsen K.L."/>
        </authorList>
    </citation>
    <scope>NUCLEOTIDE SEQUENCE</scope>
    <source>
        <strain evidence="1">IBT 35673</strain>
    </source>
</reference>
<evidence type="ECO:0000313" key="1">
    <source>
        <dbReference type="EMBL" id="KAJ5339443.1"/>
    </source>
</evidence>
<proteinExistence type="predicted"/>
<sequence length="60" mass="6821">MSVGDMLDKLLVAEISETSGAAYRVILRANLVATARADKTPYHSEQNYEVFTDRYHLFNQ</sequence>
<dbReference type="AlphaFoldDB" id="A0A9W9QQS7"/>
<accession>A0A9W9QQS7</accession>
<dbReference type="Proteomes" id="UP001147695">
    <property type="component" value="Unassembled WGS sequence"/>
</dbReference>
<organism evidence="1 2">
    <name type="scientific">Penicillium brevicompactum</name>
    <dbReference type="NCBI Taxonomy" id="5074"/>
    <lineage>
        <taxon>Eukaryota</taxon>
        <taxon>Fungi</taxon>
        <taxon>Dikarya</taxon>
        <taxon>Ascomycota</taxon>
        <taxon>Pezizomycotina</taxon>
        <taxon>Eurotiomycetes</taxon>
        <taxon>Eurotiomycetidae</taxon>
        <taxon>Eurotiales</taxon>
        <taxon>Aspergillaceae</taxon>
        <taxon>Penicillium</taxon>
    </lineage>
</organism>
<gene>
    <name evidence="1" type="ORF">N7452_006171</name>
</gene>